<dbReference type="RefSeq" id="WP_191441227.1">
    <property type="nucleotide sequence ID" value="NZ_JAKNHQ010000007.1"/>
</dbReference>
<dbReference type="EMBL" id="JAKNHQ010000007">
    <property type="protein sequence ID" value="MCG4610691.1"/>
    <property type="molecule type" value="Genomic_DNA"/>
</dbReference>
<dbReference type="NCBIfam" id="TIGR00652">
    <property type="entry name" value="DapF"/>
    <property type="match status" value="1"/>
</dbReference>
<keyword evidence="6 8" id="KW-0413">Isomerase</keyword>
<feature type="binding site" evidence="8">
    <location>
        <position position="161"/>
    </location>
    <ligand>
        <name>substrate</name>
    </ligand>
</feature>
<dbReference type="Pfam" id="PF01678">
    <property type="entry name" value="DAP_epimerase"/>
    <property type="match status" value="2"/>
</dbReference>
<dbReference type="SUPFAM" id="SSF54506">
    <property type="entry name" value="Diaminopimelate epimerase-like"/>
    <property type="match status" value="1"/>
</dbReference>
<feature type="site" description="Could be important to modulate the pK values of the two catalytic cysteine residues" evidence="8">
    <location>
        <position position="212"/>
    </location>
</feature>
<comment type="pathway">
    <text evidence="1 8">Amino-acid biosynthesis; L-lysine biosynthesis via DAP pathway; DL-2,6-diaminopimelate from LL-2,6-diaminopimelate: step 1/1.</text>
</comment>
<comment type="subunit">
    <text evidence="8">Homodimer.</text>
</comment>
<organism evidence="10 11">
    <name type="scientific">Anaeromassilibacillus senegalensis</name>
    <dbReference type="NCBI Taxonomy" id="1673717"/>
    <lineage>
        <taxon>Bacteria</taxon>
        <taxon>Bacillati</taxon>
        <taxon>Bacillota</taxon>
        <taxon>Clostridia</taxon>
        <taxon>Eubacteriales</taxon>
        <taxon>Acutalibacteraceae</taxon>
        <taxon>Anaeromassilibacillus</taxon>
    </lineage>
</organism>
<comment type="subcellular location">
    <subcellularLocation>
        <location evidence="8">Cytoplasm</location>
    </subcellularLocation>
</comment>
<feature type="binding site" evidence="8">
    <location>
        <position position="62"/>
    </location>
    <ligand>
        <name>substrate</name>
    </ligand>
</feature>
<comment type="similarity">
    <text evidence="2 8">Belongs to the diaminopimelate epimerase family.</text>
</comment>
<evidence type="ECO:0000256" key="3">
    <source>
        <dbReference type="ARBA" id="ARBA00013080"/>
    </source>
</evidence>
<comment type="caution">
    <text evidence="8">Lacks conserved residue(s) required for the propagation of feature annotation.</text>
</comment>
<evidence type="ECO:0000256" key="2">
    <source>
        <dbReference type="ARBA" id="ARBA00010219"/>
    </source>
</evidence>
<comment type="caution">
    <text evidence="10">The sequence shown here is derived from an EMBL/GenBank/DDBJ whole genome shotgun (WGS) entry which is preliminary data.</text>
</comment>
<feature type="active site" description="Proton donor" evidence="8">
    <location>
        <position position="71"/>
    </location>
</feature>
<dbReference type="PANTHER" id="PTHR31689:SF0">
    <property type="entry name" value="DIAMINOPIMELATE EPIMERASE"/>
    <property type="match status" value="1"/>
</dbReference>
<evidence type="ECO:0000313" key="10">
    <source>
        <dbReference type="EMBL" id="MCG4610691.1"/>
    </source>
</evidence>
<feature type="active site" evidence="9">
    <location>
        <position position="71"/>
    </location>
</feature>
<dbReference type="InterPro" id="IPR018510">
    <property type="entry name" value="DAP_epimerase_AS"/>
</dbReference>
<reference evidence="10 11" key="1">
    <citation type="submission" date="2022-01" db="EMBL/GenBank/DDBJ databases">
        <title>Collection of gut derived symbiotic bacterial strains cultured from healthy donors.</title>
        <authorList>
            <person name="Lin H."/>
            <person name="Kohout C."/>
            <person name="Waligurski E."/>
            <person name="Pamer E.G."/>
        </authorList>
    </citation>
    <scope>NUCLEOTIDE SEQUENCE [LARGE SCALE GENOMIC DNA]</scope>
    <source>
        <strain evidence="10 11">DFI.7.58</strain>
    </source>
</reference>
<keyword evidence="8" id="KW-0963">Cytoplasm</keyword>
<feature type="binding site" evidence="8">
    <location>
        <begin position="72"/>
        <end position="73"/>
    </location>
    <ligand>
        <name>substrate</name>
    </ligand>
</feature>
<comment type="catalytic activity">
    <reaction evidence="7 8">
        <text>(2S,6S)-2,6-diaminopimelate = meso-2,6-diaminopimelate</text>
        <dbReference type="Rhea" id="RHEA:15393"/>
        <dbReference type="ChEBI" id="CHEBI:57609"/>
        <dbReference type="ChEBI" id="CHEBI:57791"/>
        <dbReference type="EC" id="5.1.1.7"/>
    </reaction>
</comment>
<dbReference type="InterPro" id="IPR001653">
    <property type="entry name" value="DAP_epimerase_DapF"/>
</dbReference>
<dbReference type="Proteomes" id="UP001298681">
    <property type="component" value="Unassembled WGS sequence"/>
</dbReference>
<dbReference type="HAMAP" id="MF_00197">
    <property type="entry name" value="DAP_epimerase"/>
    <property type="match status" value="1"/>
</dbReference>
<dbReference type="PROSITE" id="PS01326">
    <property type="entry name" value="DAP_EPIMERASE"/>
    <property type="match status" value="1"/>
</dbReference>
<feature type="site" description="Could be important to modulate the pK values of the two catalytic cysteine residues" evidence="8">
    <location>
        <position position="163"/>
    </location>
</feature>
<evidence type="ECO:0000256" key="9">
    <source>
        <dbReference type="PROSITE-ProRule" id="PRU10125"/>
    </source>
</evidence>
<dbReference type="EC" id="5.1.1.7" evidence="3 8"/>
<keyword evidence="11" id="KW-1185">Reference proteome</keyword>
<dbReference type="Gene3D" id="3.10.310.10">
    <property type="entry name" value="Diaminopimelate Epimerase, Chain A, domain 1"/>
    <property type="match status" value="2"/>
</dbReference>
<evidence type="ECO:0000256" key="7">
    <source>
        <dbReference type="ARBA" id="ARBA00051712"/>
    </source>
</evidence>
<proteinExistence type="inferred from homology"/>
<evidence type="ECO:0000313" key="11">
    <source>
        <dbReference type="Proteomes" id="UP001298681"/>
    </source>
</evidence>
<evidence type="ECO:0000256" key="8">
    <source>
        <dbReference type="HAMAP-Rule" id="MF_00197"/>
    </source>
</evidence>
<feature type="binding site" evidence="8">
    <location>
        <position position="194"/>
    </location>
    <ligand>
        <name>substrate</name>
    </ligand>
</feature>
<feature type="binding site" evidence="8">
    <location>
        <begin position="212"/>
        <end position="213"/>
    </location>
    <ligand>
        <name>substrate</name>
    </ligand>
</feature>
<evidence type="ECO:0000256" key="1">
    <source>
        <dbReference type="ARBA" id="ARBA00005196"/>
    </source>
</evidence>
<evidence type="ECO:0000256" key="6">
    <source>
        <dbReference type="ARBA" id="ARBA00023235"/>
    </source>
</evidence>
<name>A0ABS9MIQ5_9FIRM</name>
<dbReference type="PANTHER" id="PTHR31689">
    <property type="entry name" value="DIAMINOPIMELATE EPIMERASE, CHLOROPLASTIC"/>
    <property type="match status" value="1"/>
</dbReference>
<sequence>MKFTKMHGTGNDYIYVNGFEEKLENPSEAAVKLSDRRFGIGSDGLILILPSDVADCRMEMFNADGSIGKMCGNGIRCVAKYVYDRGLVKKDVLRVETRSGVKTLQLRVEDGKVASVRVNMGQPELDPEKIPVLFSKDRMVDEEVYTPSGNVWRVTCVSMGNPHAVIFVDDVEGLNLPAIGPEMEKHAMFPERANIEFAQVTGPHEVQMRVWERGSGETLACGTGACACAVASVLTGKADRDVTVHLRGGDLHVFWDPDTDDVYMEGPAAFVFDGTVEI</sequence>
<protein>
    <recommendedName>
        <fullName evidence="3 8">Diaminopimelate epimerase</fullName>
        <shortName evidence="8">DAP epimerase</shortName>
        <ecNumber evidence="3 8">5.1.1.7</ecNumber>
    </recommendedName>
    <alternativeName>
        <fullName evidence="8">PLP-independent amino acid racemase</fullName>
    </alternativeName>
</protein>
<evidence type="ECO:0000256" key="5">
    <source>
        <dbReference type="ARBA" id="ARBA00023154"/>
    </source>
</evidence>
<comment type="function">
    <text evidence="8">Catalyzes the stereoinversion of LL-2,6-diaminopimelate (L,L-DAP) to meso-diaminopimelate (meso-DAP), a precursor of L-lysine and an essential component of the bacterial peptidoglycan.</text>
</comment>
<accession>A0ABS9MIQ5</accession>
<keyword evidence="5 8" id="KW-0457">Lysine biosynthesis</keyword>
<evidence type="ECO:0000256" key="4">
    <source>
        <dbReference type="ARBA" id="ARBA00022605"/>
    </source>
</evidence>
<gene>
    <name evidence="8 10" type="primary">dapF</name>
    <name evidence="10" type="ORF">L0P57_07060</name>
</gene>
<keyword evidence="4 8" id="KW-0028">Amino-acid biosynthesis</keyword>
<feature type="binding site" evidence="8">
    <location>
        <begin position="222"/>
        <end position="223"/>
    </location>
    <ligand>
        <name>substrate</name>
    </ligand>
</feature>
<feature type="binding site" evidence="8">
    <location>
        <position position="11"/>
    </location>
    <ligand>
        <name>substrate</name>
    </ligand>
</feature>
<feature type="active site" description="Proton acceptor" evidence="8">
    <location>
        <position position="221"/>
    </location>
</feature>
<dbReference type="GO" id="GO:0008837">
    <property type="term" value="F:diaminopimelate epimerase activity"/>
    <property type="evidence" value="ECO:0007669"/>
    <property type="project" value="UniProtKB-EC"/>
</dbReference>